<sequence length="101" mass="11306">MAVHDTPRPFTPDSLAARWDCSAETVRQLVHRRELRGFRVGRMIRIPADAAEEYECQTSQSDACAAASASTGQILRRESESVISLRHAPERRQRPKAATDT</sequence>
<gene>
    <name evidence="2" type="ORF">E1832_02660</name>
</gene>
<protein>
    <recommendedName>
        <fullName evidence="4">Helix-turn-helix domain-containing protein</fullName>
    </recommendedName>
</protein>
<dbReference type="EMBL" id="SMUV01000044">
    <property type="protein sequence ID" value="TDK51718.1"/>
    <property type="molecule type" value="Genomic_DNA"/>
</dbReference>
<dbReference type="Proteomes" id="UP000295301">
    <property type="component" value="Unassembled WGS sequence"/>
</dbReference>
<reference evidence="2 3" key="1">
    <citation type="submission" date="2019-03" db="EMBL/GenBank/DDBJ databases">
        <title>Ruegeria lutea sp. nov., a novel strain, isolated from marine sediment, the Masan Bay, South Korea.</title>
        <authorList>
            <person name="Kim J."/>
            <person name="Kim D.-Y."/>
            <person name="Lee S.-S."/>
        </authorList>
    </citation>
    <scope>NUCLEOTIDE SEQUENCE [LARGE SCALE GENOMIC DNA]</scope>
    <source>
        <strain evidence="2 3">318-1</strain>
    </source>
</reference>
<organism evidence="2 3">
    <name type="scientific">Antarcticimicrobium luteum</name>
    <dbReference type="NCBI Taxonomy" id="2547397"/>
    <lineage>
        <taxon>Bacteria</taxon>
        <taxon>Pseudomonadati</taxon>
        <taxon>Pseudomonadota</taxon>
        <taxon>Alphaproteobacteria</taxon>
        <taxon>Rhodobacterales</taxon>
        <taxon>Paracoccaceae</taxon>
        <taxon>Antarcticimicrobium</taxon>
    </lineage>
</organism>
<feature type="region of interest" description="Disordered" evidence="1">
    <location>
        <begin position="78"/>
        <end position="101"/>
    </location>
</feature>
<dbReference type="AlphaFoldDB" id="A0A4R5VG68"/>
<proteinExistence type="predicted"/>
<evidence type="ECO:0008006" key="4">
    <source>
        <dbReference type="Google" id="ProtNLM"/>
    </source>
</evidence>
<dbReference type="GO" id="GO:0003677">
    <property type="term" value="F:DNA binding"/>
    <property type="evidence" value="ECO:0007669"/>
    <property type="project" value="InterPro"/>
</dbReference>
<evidence type="ECO:0000313" key="3">
    <source>
        <dbReference type="Proteomes" id="UP000295301"/>
    </source>
</evidence>
<comment type="caution">
    <text evidence="2">The sequence shown here is derived from an EMBL/GenBank/DDBJ whole genome shotgun (WGS) entry which is preliminary data.</text>
</comment>
<keyword evidence="3" id="KW-1185">Reference proteome</keyword>
<evidence type="ECO:0000313" key="2">
    <source>
        <dbReference type="EMBL" id="TDK51718.1"/>
    </source>
</evidence>
<dbReference type="NCBIfam" id="TIGR01764">
    <property type="entry name" value="excise"/>
    <property type="match status" value="1"/>
</dbReference>
<dbReference type="InterPro" id="IPR010093">
    <property type="entry name" value="SinI_DNA-bd"/>
</dbReference>
<name>A0A4R5VG68_9RHOB</name>
<dbReference type="OrthoDB" id="7872598at2"/>
<feature type="compositionally biased region" description="Basic and acidic residues" evidence="1">
    <location>
        <begin position="87"/>
        <end position="101"/>
    </location>
</feature>
<accession>A0A4R5VG68</accession>
<evidence type="ECO:0000256" key="1">
    <source>
        <dbReference type="SAM" id="MobiDB-lite"/>
    </source>
</evidence>